<evidence type="ECO:0000313" key="3">
    <source>
        <dbReference type="EMBL" id="ORY41361.1"/>
    </source>
</evidence>
<gene>
    <name evidence="3" type="ORF">BCR33DRAFT_767645</name>
</gene>
<keyword evidence="2" id="KW-1133">Transmembrane helix</keyword>
<feature type="region of interest" description="Disordered" evidence="1">
    <location>
        <begin position="1"/>
        <end position="28"/>
    </location>
</feature>
<reference evidence="3 4" key="1">
    <citation type="submission" date="2016-07" db="EMBL/GenBank/DDBJ databases">
        <title>Pervasive Adenine N6-methylation of Active Genes in Fungi.</title>
        <authorList>
            <consortium name="DOE Joint Genome Institute"/>
            <person name="Mondo S.J."/>
            <person name="Dannebaum R.O."/>
            <person name="Kuo R.C."/>
            <person name="Labutti K."/>
            <person name="Haridas S."/>
            <person name="Kuo A."/>
            <person name="Salamov A."/>
            <person name="Ahrendt S.R."/>
            <person name="Lipzen A."/>
            <person name="Sullivan W."/>
            <person name="Andreopoulos W.B."/>
            <person name="Clum A."/>
            <person name="Lindquist E."/>
            <person name="Daum C."/>
            <person name="Ramamoorthy G.K."/>
            <person name="Gryganskyi A."/>
            <person name="Culley D."/>
            <person name="Magnuson J.K."/>
            <person name="James T.Y."/>
            <person name="O'Malley M.A."/>
            <person name="Stajich J.E."/>
            <person name="Spatafora J.W."/>
            <person name="Visel A."/>
            <person name="Grigoriev I.V."/>
        </authorList>
    </citation>
    <scope>NUCLEOTIDE SEQUENCE [LARGE SCALE GENOMIC DNA]</scope>
    <source>
        <strain evidence="3 4">JEL800</strain>
    </source>
</reference>
<protein>
    <submittedName>
        <fullName evidence="3">Uncharacterized protein</fullName>
    </submittedName>
</protein>
<dbReference type="AlphaFoldDB" id="A0A1Y2C2X8"/>
<accession>A0A1Y2C2X8</accession>
<evidence type="ECO:0000256" key="1">
    <source>
        <dbReference type="SAM" id="MobiDB-lite"/>
    </source>
</evidence>
<name>A0A1Y2C2X8_9FUNG</name>
<feature type="transmembrane region" description="Helical" evidence="2">
    <location>
        <begin position="35"/>
        <end position="54"/>
    </location>
</feature>
<keyword evidence="2" id="KW-0812">Transmembrane</keyword>
<evidence type="ECO:0000313" key="4">
    <source>
        <dbReference type="Proteomes" id="UP000193642"/>
    </source>
</evidence>
<organism evidence="3 4">
    <name type="scientific">Rhizoclosmatium globosum</name>
    <dbReference type="NCBI Taxonomy" id="329046"/>
    <lineage>
        <taxon>Eukaryota</taxon>
        <taxon>Fungi</taxon>
        <taxon>Fungi incertae sedis</taxon>
        <taxon>Chytridiomycota</taxon>
        <taxon>Chytridiomycota incertae sedis</taxon>
        <taxon>Chytridiomycetes</taxon>
        <taxon>Chytridiales</taxon>
        <taxon>Chytriomycetaceae</taxon>
        <taxon>Rhizoclosmatium</taxon>
    </lineage>
</organism>
<dbReference type="Proteomes" id="UP000193642">
    <property type="component" value="Unassembled WGS sequence"/>
</dbReference>
<sequence>MESKRDADDVWLQSVENEPVQHKPNNTSTNRKRKYLLVAALVMIPVFTAAMILATKNSWQHGSTNTTTPFGLFNAAFVETASDSIPPVLGCSDGGLLFCYASLIIKHGTGGNVDGLCVPSATAGEPHNENTDSVSPSNTPKEQSLFDIVSKIGTFISLTEIQINGIPNSNEGPISSVEASSDIVGRGTAILYNGRIDGNWAGGDVSHTNEGPNEKLTVRGTIPVDSISQVIIYGRTDCCFQRMNGLAIIIGTQYYPFVLVDNQLQKYVATVFTTPQFRLFDIVSTLNTFISLTEIEVNGIPNSSNGPISLVETSSEILGHSTSVLFNGKIDGNMNNGDVTHTNDGPKEKLTVYGPISKYVATVSTTQQSRLFDIVSTWNTFISLTEIQVNSISNSIDGPISFVEPTSEILGHGPGVLYNGKIDGNMIGGDVTHTNDGPNEKLSVYGTIPVNNISQVVIYGRTDCCWERMNGLAAVVNSQYYPFLLLDAQSQKYVSTVSYSPELRYFDIVSVKSEFISLTEIQINGIQNQVAISGPILSVDATSDIVGRGTAILYNGKIDGNWAGGDVTHTNNGPNEKLTVNIAIPVSSITEIVIYGRTDCCIERMAGLAAHVGGRMYQFTLVDSNTQKYAATIPLLE</sequence>
<keyword evidence="2" id="KW-0472">Membrane</keyword>
<dbReference type="SUPFAM" id="SSF49785">
    <property type="entry name" value="Galactose-binding domain-like"/>
    <property type="match status" value="1"/>
</dbReference>
<keyword evidence="4" id="KW-1185">Reference proteome</keyword>
<proteinExistence type="predicted"/>
<dbReference type="Gene3D" id="2.60.120.260">
    <property type="entry name" value="Galactose-binding domain-like"/>
    <property type="match status" value="3"/>
</dbReference>
<dbReference type="InterPro" id="IPR008979">
    <property type="entry name" value="Galactose-bd-like_sf"/>
</dbReference>
<dbReference type="EMBL" id="MCGO01000032">
    <property type="protein sequence ID" value="ORY41361.1"/>
    <property type="molecule type" value="Genomic_DNA"/>
</dbReference>
<dbReference type="OrthoDB" id="547680at2759"/>
<evidence type="ECO:0000256" key="2">
    <source>
        <dbReference type="SAM" id="Phobius"/>
    </source>
</evidence>
<comment type="caution">
    <text evidence="3">The sequence shown here is derived from an EMBL/GenBank/DDBJ whole genome shotgun (WGS) entry which is preliminary data.</text>
</comment>